<protein>
    <submittedName>
        <fullName evidence="2">Uncharacterized protein</fullName>
    </submittedName>
</protein>
<reference evidence="2 3" key="1">
    <citation type="submission" date="2014-04" db="EMBL/GenBank/DDBJ databases">
        <authorList>
            <consortium name="DOE Joint Genome Institute"/>
            <person name="Kuo A."/>
            <person name="Kohler A."/>
            <person name="Jargeat P."/>
            <person name="Nagy L.G."/>
            <person name="Floudas D."/>
            <person name="Copeland A."/>
            <person name="Barry K.W."/>
            <person name="Cichocki N."/>
            <person name="Veneault-Fourrey C."/>
            <person name="LaButti K."/>
            <person name="Lindquist E.A."/>
            <person name="Lipzen A."/>
            <person name="Lundell T."/>
            <person name="Morin E."/>
            <person name="Murat C."/>
            <person name="Sun H."/>
            <person name="Tunlid A."/>
            <person name="Henrissat B."/>
            <person name="Grigoriev I.V."/>
            <person name="Hibbett D.S."/>
            <person name="Martin F."/>
            <person name="Nordberg H.P."/>
            <person name="Cantor M.N."/>
            <person name="Hua S.X."/>
        </authorList>
    </citation>
    <scope>NUCLEOTIDE SEQUENCE [LARGE SCALE GENOMIC DNA]</scope>
    <source>
        <strain evidence="2 3">Ve08.2h10</strain>
    </source>
</reference>
<keyword evidence="3" id="KW-1185">Reference proteome</keyword>
<evidence type="ECO:0000313" key="2">
    <source>
        <dbReference type="EMBL" id="KIK94342.1"/>
    </source>
</evidence>
<gene>
    <name evidence="2" type="ORF">PAXRUDRAFT_828094</name>
</gene>
<dbReference type="Gene3D" id="1.25.40.10">
    <property type="entry name" value="Tetratricopeptide repeat domain"/>
    <property type="match status" value="1"/>
</dbReference>
<dbReference type="HOGENOM" id="CLU_014400_0_0_1"/>
<sequence length="802" mass="90144">MLLCRRILRVRTPNLIPTQRLVWRHVHDGTFHNPNPRDVSISAPKNSPKVSVQPSIPLPDDHPSNPRAALLERVLRVSRYSVPKTTKAPKLVGEADLAEKAKYEPFEAYKELRSQDPTFTASLPTEVLRRLAEGAVKYGSQDIVDSLTTDVLDIKLLSEEQRATVATSLLCIPPRYPGLLDKQMILSLLIIINRQQLSVLPAQAAFYIMKRITDDTLPDARDESLMNFVLPSLLKHLGSMHVPKGTKVMSYQPPEAIPAAYGLVDKLITLQRHRDVIELLQSLTTSGHVPAEAFHQVEVSSPLVHDFAAIVRFTLARGCLHWGWHHRGVGFIASIIKSRNTAKQDFGPLALELLHSSLETCSPAQLQACAWLMCQFTDPRHGIIIPDRTTRLFYHRAFRAGDDESAQGFYGHTQSRRVKAAADYPPPSGASLTWLMTGLVDQKHNVHLARCLAKQVVDRSESIPRHDRARFIALTASQGFATEARELWERYSVGDAGAHVIGNAATMIRVVSMFTQRDLRTRTKLEMLNSLRAEGLVDETECQECEQKQTDYSQFAHRVLRAFHGSILPIEKADHFALSALARGYFMLGHISEGLQPFRILIRRREIPDTHDINVALSALAQHSPRAASRMVDRMADQGLRPDAVTFGTVLHQAIVHGDLELVTEVLDRAREFGLDELSSKTTAALIRTSVTIRDETDEDTLEANVQRAWDMIQTTPESSVVHTPNIGKRCILASLHLDDPVMGFNFWERLVYGKTEWEDREQTFQRRLISNMIRRHCQAGRLDRERGRVMLSKLGDRGGGV</sequence>
<feature type="compositionally biased region" description="Polar residues" evidence="1">
    <location>
        <begin position="43"/>
        <end position="54"/>
    </location>
</feature>
<evidence type="ECO:0000313" key="3">
    <source>
        <dbReference type="Proteomes" id="UP000054538"/>
    </source>
</evidence>
<dbReference type="OrthoDB" id="185373at2759"/>
<dbReference type="AlphaFoldDB" id="A0A0D0DB36"/>
<reference evidence="3" key="2">
    <citation type="submission" date="2015-01" db="EMBL/GenBank/DDBJ databases">
        <title>Evolutionary Origins and Diversification of the Mycorrhizal Mutualists.</title>
        <authorList>
            <consortium name="DOE Joint Genome Institute"/>
            <consortium name="Mycorrhizal Genomics Consortium"/>
            <person name="Kohler A."/>
            <person name="Kuo A."/>
            <person name="Nagy L.G."/>
            <person name="Floudas D."/>
            <person name="Copeland A."/>
            <person name="Barry K.W."/>
            <person name="Cichocki N."/>
            <person name="Veneault-Fourrey C."/>
            <person name="LaButti K."/>
            <person name="Lindquist E.A."/>
            <person name="Lipzen A."/>
            <person name="Lundell T."/>
            <person name="Morin E."/>
            <person name="Murat C."/>
            <person name="Riley R."/>
            <person name="Ohm R."/>
            <person name="Sun H."/>
            <person name="Tunlid A."/>
            <person name="Henrissat B."/>
            <person name="Grigoriev I.V."/>
            <person name="Hibbett D.S."/>
            <person name="Martin F."/>
        </authorList>
    </citation>
    <scope>NUCLEOTIDE SEQUENCE [LARGE SCALE GENOMIC DNA]</scope>
    <source>
        <strain evidence="3">Ve08.2h10</strain>
    </source>
</reference>
<dbReference type="STRING" id="930991.A0A0D0DB36"/>
<dbReference type="Proteomes" id="UP000054538">
    <property type="component" value="Unassembled WGS sequence"/>
</dbReference>
<organism evidence="2 3">
    <name type="scientific">Paxillus rubicundulus Ve08.2h10</name>
    <dbReference type="NCBI Taxonomy" id="930991"/>
    <lineage>
        <taxon>Eukaryota</taxon>
        <taxon>Fungi</taxon>
        <taxon>Dikarya</taxon>
        <taxon>Basidiomycota</taxon>
        <taxon>Agaricomycotina</taxon>
        <taxon>Agaricomycetes</taxon>
        <taxon>Agaricomycetidae</taxon>
        <taxon>Boletales</taxon>
        <taxon>Paxilineae</taxon>
        <taxon>Paxillaceae</taxon>
        <taxon>Paxillus</taxon>
    </lineage>
</organism>
<dbReference type="EMBL" id="KN825114">
    <property type="protein sequence ID" value="KIK94342.1"/>
    <property type="molecule type" value="Genomic_DNA"/>
</dbReference>
<evidence type="ECO:0000256" key="1">
    <source>
        <dbReference type="SAM" id="MobiDB-lite"/>
    </source>
</evidence>
<feature type="region of interest" description="Disordered" evidence="1">
    <location>
        <begin position="33"/>
        <end position="65"/>
    </location>
</feature>
<dbReference type="InterPro" id="IPR011990">
    <property type="entry name" value="TPR-like_helical_dom_sf"/>
</dbReference>
<name>A0A0D0DB36_9AGAM</name>
<accession>A0A0D0DB36</accession>
<proteinExistence type="predicted"/>
<dbReference type="InParanoid" id="A0A0D0DB36"/>